<sequence>MFWDLRLSNFDSMWKEMVAEFGLEGDEWVNELYEKRHVHGKHIEGSGEVEVGNVDVQQNIGDPVQVRLKGYGSELRARKNGEYFGDEDDLQCQINADSSNIDSGSDSYIGNSLNDVCGSCSRGENSLNVDCGNGSRNFCKF</sequence>
<reference evidence="1 2" key="1">
    <citation type="submission" date="2024-01" db="EMBL/GenBank/DDBJ databases">
        <title>The genomes of 5 underutilized Papilionoideae crops provide insights into root nodulation and disease resistance.</title>
        <authorList>
            <person name="Yuan L."/>
        </authorList>
    </citation>
    <scope>NUCLEOTIDE SEQUENCE [LARGE SCALE GENOMIC DNA]</scope>
    <source>
        <strain evidence="1">LY-2023</strain>
        <tissue evidence="1">Leaf</tissue>
    </source>
</reference>
<gene>
    <name evidence="1" type="ORF">RJT34_15996</name>
</gene>
<comment type="caution">
    <text evidence="1">The sequence shown here is derived from an EMBL/GenBank/DDBJ whole genome shotgun (WGS) entry which is preliminary data.</text>
</comment>
<proteinExistence type="predicted"/>
<evidence type="ECO:0000313" key="1">
    <source>
        <dbReference type="EMBL" id="KAK7293135.1"/>
    </source>
</evidence>
<organism evidence="1 2">
    <name type="scientific">Clitoria ternatea</name>
    <name type="common">Butterfly pea</name>
    <dbReference type="NCBI Taxonomy" id="43366"/>
    <lineage>
        <taxon>Eukaryota</taxon>
        <taxon>Viridiplantae</taxon>
        <taxon>Streptophyta</taxon>
        <taxon>Embryophyta</taxon>
        <taxon>Tracheophyta</taxon>
        <taxon>Spermatophyta</taxon>
        <taxon>Magnoliopsida</taxon>
        <taxon>eudicotyledons</taxon>
        <taxon>Gunneridae</taxon>
        <taxon>Pentapetalae</taxon>
        <taxon>rosids</taxon>
        <taxon>fabids</taxon>
        <taxon>Fabales</taxon>
        <taxon>Fabaceae</taxon>
        <taxon>Papilionoideae</taxon>
        <taxon>50 kb inversion clade</taxon>
        <taxon>NPAAA clade</taxon>
        <taxon>indigoferoid/millettioid clade</taxon>
        <taxon>Phaseoleae</taxon>
        <taxon>Clitoria</taxon>
    </lineage>
</organism>
<accession>A0AAN9PBX4</accession>
<protein>
    <submittedName>
        <fullName evidence="1">Uncharacterized protein</fullName>
    </submittedName>
</protein>
<dbReference type="Proteomes" id="UP001359559">
    <property type="component" value="Unassembled WGS sequence"/>
</dbReference>
<dbReference type="AlphaFoldDB" id="A0AAN9PBX4"/>
<keyword evidence="2" id="KW-1185">Reference proteome</keyword>
<evidence type="ECO:0000313" key="2">
    <source>
        <dbReference type="Proteomes" id="UP001359559"/>
    </source>
</evidence>
<dbReference type="EMBL" id="JAYKXN010000004">
    <property type="protein sequence ID" value="KAK7293135.1"/>
    <property type="molecule type" value="Genomic_DNA"/>
</dbReference>
<name>A0AAN9PBX4_CLITE</name>